<dbReference type="RefSeq" id="WP_254289051.1">
    <property type="nucleotide sequence ID" value="NZ_JAMLDY010000009.1"/>
</dbReference>
<dbReference type="AlphaFoldDB" id="A0A9X2KQJ5"/>
<dbReference type="CDD" id="cd08054">
    <property type="entry name" value="gp6"/>
    <property type="match status" value="1"/>
</dbReference>
<keyword evidence="2" id="KW-1185">Reference proteome</keyword>
<dbReference type="Proteomes" id="UP001139486">
    <property type="component" value="Unassembled WGS sequence"/>
</dbReference>
<proteinExistence type="predicted"/>
<protein>
    <submittedName>
        <fullName evidence="1">Phage gp6-like head-tail connector protein</fullName>
    </submittedName>
</protein>
<accession>A0A9X2KQJ5</accession>
<evidence type="ECO:0000313" key="1">
    <source>
        <dbReference type="EMBL" id="MCP3735040.1"/>
    </source>
</evidence>
<organism evidence="1 2">
    <name type="scientific">Sphingomonas liriopis</name>
    <dbReference type="NCBI Taxonomy" id="2949094"/>
    <lineage>
        <taxon>Bacteria</taxon>
        <taxon>Pseudomonadati</taxon>
        <taxon>Pseudomonadota</taxon>
        <taxon>Alphaproteobacteria</taxon>
        <taxon>Sphingomonadales</taxon>
        <taxon>Sphingomonadaceae</taxon>
        <taxon>Sphingomonas</taxon>
    </lineage>
</organism>
<name>A0A9X2KQJ5_9SPHN</name>
<gene>
    <name evidence="1" type="ORF">M9979_09180</name>
</gene>
<dbReference type="EMBL" id="JAMLDY010000009">
    <property type="protein sequence ID" value="MCP3735040.1"/>
    <property type="molecule type" value="Genomic_DNA"/>
</dbReference>
<reference evidence="1" key="1">
    <citation type="submission" date="2022-05" db="EMBL/GenBank/DDBJ databases">
        <title>Sphingomonas sp. strain RP10 Genome sequencing and assembly.</title>
        <authorList>
            <person name="Kim I."/>
        </authorList>
    </citation>
    <scope>NUCLEOTIDE SEQUENCE</scope>
    <source>
        <strain evidence="1">RP10</strain>
    </source>
</reference>
<comment type="caution">
    <text evidence="1">The sequence shown here is derived from an EMBL/GenBank/DDBJ whole genome shotgun (WGS) entry which is preliminary data.</text>
</comment>
<dbReference type="Gene3D" id="1.10.3230.30">
    <property type="entry name" value="Phage gp6-like head-tail connector protein"/>
    <property type="match status" value="1"/>
</dbReference>
<evidence type="ECO:0000313" key="2">
    <source>
        <dbReference type="Proteomes" id="UP001139486"/>
    </source>
</evidence>
<sequence length="163" mass="16606">MDGAAMPAAAIAGAAGAAATYLRMAAADAVLARAAGAALALAEAFCGQWLIVRETEEVVAGTRGWQRLAVVPVRSIVAPAGDLAVDITADGIGWVRGAGAVTVRYSAGVAATWEALPAPVAQGVVLLAAHLFEHREGGASPPAAVAALWRPYRRMRLSPEVRT</sequence>